<dbReference type="PANTHER" id="PTHR45737:SF6">
    <property type="entry name" value="VON WILLEBRAND FACTOR A DOMAIN-CONTAINING PROTEIN 5A"/>
    <property type="match status" value="1"/>
</dbReference>
<dbReference type="Proteomes" id="UP000579812">
    <property type="component" value="Unassembled WGS sequence"/>
</dbReference>
<evidence type="ECO:0000259" key="2">
    <source>
        <dbReference type="PROSITE" id="PS51468"/>
    </source>
</evidence>
<feature type="domain" description="VIT" evidence="2">
    <location>
        <begin position="1"/>
        <end position="125"/>
    </location>
</feature>
<sequence>MRVLNRRVVPLKSISVEVLVQDHVATVSSTLQYVNEEARPLEALFVLTLPADAAVCHFSAKIGEQEIVAEVQDRETCWSQRGVQGHPSSWSTEEPSPKELREGAPLPVWAVAPEPPRTVPAASRISGSFFGRPGLRRSVEDPLLMSDTLLLLLKSLPMGCYFNIYGFGSNFESSSSQSVEYNQDTMDQALKRVKEMRADMGGTEILQPLKHIYSQRCYLNHPRQASGCWDLDATLADVFGKTVDELTNQKPAQVDGSVWATLLALIWLYGCKIEQQVEWQFVAMKAASWIGSQKVGDLSQCVCAGNVLLGCQVTKETLGI</sequence>
<dbReference type="InterPro" id="IPR002035">
    <property type="entry name" value="VWF_A"/>
</dbReference>
<keyword evidence="4" id="KW-1185">Reference proteome</keyword>
<reference evidence="3 4" key="1">
    <citation type="submission" date="2020-04" db="EMBL/GenBank/DDBJ databases">
        <title>Chromosome-level genome assembly of a cyprinid fish Onychostoma macrolepis by integration of Nanopore Sequencing, Bionano and Hi-C technology.</title>
        <authorList>
            <person name="Wang D."/>
        </authorList>
    </citation>
    <scope>NUCLEOTIDE SEQUENCE [LARGE SCALE GENOMIC DNA]</scope>
    <source>
        <strain evidence="3">SWU-2019</strain>
        <tissue evidence="3">Muscle</tissue>
    </source>
</reference>
<dbReference type="PROSITE" id="PS51468">
    <property type="entry name" value="VIT"/>
    <property type="match status" value="1"/>
</dbReference>
<dbReference type="InterPro" id="IPR013694">
    <property type="entry name" value="VIT"/>
</dbReference>
<feature type="compositionally biased region" description="Polar residues" evidence="1">
    <location>
        <begin position="79"/>
        <end position="94"/>
    </location>
</feature>
<dbReference type="SMART" id="SM00609">
    <property type="entry name" value="VIT"/>
    <property type="match status" value="1"/>
</dbReference>
<gene>
    <name evidence="3" type="ORF">G5714_023917</name>
</gene>
<evidence type="ECO:0000256" key="1">
    <source>
        <dbReference type="SAM" id="MobiDB-lite"/>
    </source>
</evidence>
<evidence type="ECO:0000313" key="4">
    <source>
        <dbReference type="Proteomes" id="UP000579812"/>
    </source>
</evidence>
<dbReference type="EMBL" id="JAAMOB010000025">
    <property type="protein sequence ID" value="KAF4094839.1"/>
    <property type="molecule type" value="Genomic_DNA"/>
</dbReference>
<proteinExistence type="predicted"/>
<dbReference type="InterPro" id="IPR036465">
    <property type="entry name" value="vWFA_dom_sf"/>
</dbReference>
<protein>
    <recommendedName>
        <fullName evidence="2">VIT domain-containing protein</fullName>
    </recommendedName>
</protein>
<dbReference type="Pfam" id="PF13768">
    <property type="entry name" value="VWA_3"/>
    <property type="match status" value="1"/>
</dbReference>
<dbReference type="AlphaFoldDB" id="A0A7J6BI82"/>
<dbReference type="SUPFAM" id="SSF53300">
    <property type="entry name" value="vWA-like"/>
    <property type="match status" value="1"/>
</dbReference>
<dbReference type="Pfam" id="PF08487">
    <property type="entry name" value="VIT"/>
    <property type="match status" value="1"/>
</dbReference>
<name>A0A7J6BI82_9TELE</name>
<evidence type="ECO:0000313" key="3">
    <source>
        <dbReference type="EMBL" id="KAF4094839.1"/>
    </source>
</evidence>
<dbReference type="PANTHER" id="PTHR45737">
    <property type="entry name" value="VON WILLEBRAND FACTOR A DOMAIN-CONTAINING PROTEIN 5A"/>
    <property type="match status" value="1"/>
</dbReference>
<feature type="region of interest" description="Disordered" evidence="1">
    <location>
        <begin position="79"/>
        <end position="98"/>
    </location>
</feature>
<accession>A0A7J6BI82</accession>
<comment type="caution">
    <text evidence="3">The sequence shown here is derived from an EMBL/GenBank/DDBJ whole genome shotgun (WGS) entry which is preliminary data.</text>
</comment>
<organism evidence="3 4">
    <name type="scientific">Onychostoma macrolepis</name>
    <dbReference type="NCBI Taxonomy" id="369639"/>
    <lineage>
        <taxon>Eukaryota</taxon>
        <taxon>Metazoa</taxon>
        <taxon>Chordata</taxon>
        <taxon>Craniata</taxon>
        <taxon>Vertebrata</taxon>
        <taxon>Euteleostomi</taxon>
        <taxon>Actinopterygii</taxon>
        <taxon>Neopterygii</taxon>
        <taxon>Teleostei</taxon>
        <taxon>Ostariophysi</taxon>
        <taxon>Cypriniformes</taxon>
        <taxon>Cyprinidae</taxon>
        <taxon>Acrossocheilinae</taxon>
        <taxon>Onychostoma</taxon>
    </lineage>
</organism>